<gene>
    <name evidence="2" type="ORF">BUZ14_07905</name>
</gene>
<dbReference type="Proteomes" id="UP000265541">
    <property type="component" value="Unassembled WGS sequence"/>
</dbReference>
<dbReference type="AlphaFoldDB" id="A0A3A0VNY2"/>
<proteinExistence type="predicted"/>
<comment type="caution">
    <text evidence="2">The sequence shown here is derived from an EMBL/GenBank/DDBJ whole genome shotgun (WGS) entry which is preliminary data.</text>
</comment>
<feature type="domain" description="Replication initiator A N-terminal" evidence="1">
    <location>
        <begin position="16"/>
        <end position="89"/>
    </location>
</feature>
<evidence type="ECO:0000259" key="1">
    <source>
        <dbReference type="Pfam" id="PF06970"/>
    </source>
</evidence>
<accession>A0A3A0VNY2</accession>
<dbReference type="RefSeq" id="WP_119485366.1">
    <property type="nucleotide sequence ID" value="NZ_QYJN01000004.1"/>
</dbReference>
<organism evidence="2 3">
    <name type="scientific">Staphylococcus gallinarum</name>
    <dbReference type="NCBI Taxonomy" id="1293"/>
    <lineage>
        <taxon>Bacteria</taxon>
        <taxon>Bacillati</taxon>
        <taxon>Bacillota</taxon>
        <taxon>Bacilli</taxon>
        <taxon>Bacillales</taxon>
        <taxon>Staphylococcaceae</taxon>
        <taxon>Staphylococcus</taxon>
    </lineage>
</organism>
<evidence type="ECO:0000313" key="2">
    <source>
        <dbReference type="EMBL" id="RIP33972.1"/>
    </source>
</evidence>
<name>A0A3A0VNY2_STAGA</name>
<protein>
    <recommendedName>
        <fullName evidence="1">Replication initiator A N-terminal domain-containing protein</fullName>
    </recommendedName>
</protein>
<dbReference type="InterPro" id="IPR010724">
    <property type="entry name" value="RepA_N"/>
</dbReference>
<evidence type="ECO:0000313" key="3">
    <source>
        <dbReference type="Proteomes" id="UP000265541"/>
    </source>
</evidence>
<dbReference type="OrthoDB" id="2408084at2"/>
<reference evidence="2 3" key="1">
    <citation type="journal article" date="2016" name="Front. Microbiol.">
        <title>Comprehensive Phylogenetic Analysis of Bovine Non-aureus Staphylococci Species Based on Whole-Genome Sequencing.</title>
        <authorList>
            <person name="Naushad S."/>
            <person name="Barkema H.W."/>
            <person name="Luby C."/>
            <person name="Condas L.A."/>
            <person name="Nobrega D.B."/>
            <person name="Carson D.A."/>
            <person name="De Buck J."/>
        </authorList>
    </citation>
    <scope>NUCLEOTIDE SEQUENCE [LARGE SCALE GENOMIC DNA]</scope>
    <source>
        <strain evidence="2 3">SNUC 4781</strain>
    </source>
</reference>
<dbReference type="EMBL" id="QYJN01000004">
    <property type="protein sequence ID" value="RIP33972.1"/>
    <property type="molecule type" value="Genomic_DNA"/>
</dbReference>
<sequence>MSNIYYTDNDTNNLDYCLAPKILMYTDYYINMSTDAFKLYIYLHDKLKLSIQKGFKNNKNHYYTQMSISEASELFQWTKVEFEQLKKELKSYNLLCEELSEHSKESILYLKKCKCSQLEHNNYERMLVNLN</sequence>
<dbReference type="Pfam" id="PF06970">
    <property type="entry name" value="RepA_N"/>
    <property type="match status" value="1"/>
</dbReference>